<evidence type="ECO:0000313" key="6">
    <source>
        <dbReference type="EMBL" id="MCQ4923023.1"/>
    </source>
</evidence>
<keyword evidence="2" id="KW-0813">Transport</keyword>
<evidence type="ECO:0000259" key="5">
    <source>
        <dbReference type="Pfam" id="PF00496"/>
    </source>
</evidence>
<evidence type="ECO:0000256" key="1">
    <source>
        <dbReference type="ARBA" id="ARBA00005695"/>
    </source>
</evidence>
<dbReference type="PANTHER" id="PTHR30290">
    <property type="entry name" value="PERIPLASMIC BINDING COMPONENT OF ABC TRANSPORTER"/>
    <property type="match status" value="1"/>
</dbReference>
<evidence type="ECO:0000256" key="3">
    <source>
        <dbReference type="ARBA" id="ARBA00022729"/>
    </source>
</evidence>
<reference evidence="6 7" key="1">
    <citation type="submission" date="2022-06" db="EMBL/GenBank/DDBJ databases">
        <title>Isolation of gut microbiota from human fecal samples.</title>
        <authorList>
            <person name="Pamer E.G."/>
            <person name="Barat B."/>
            <person name="Waligurski E."/>
            <person name="Medina S."/>
            <person name="Paddock L."/>
            <person name="Mostad J."/>
        </authorList>
    </citation>
    <scope>NUCLEOTIDE SEQUENCE [LARGE SCALE GENOMIC DNA]</scope>
    <source>
        <strain evidence="6 7">DFI.7.95</strain>
    </source>
</reference>
<comment type="caution">
    <text evidence="6">The sequence shown here is derived from an EMBL/GenBank/DDBJ whole genome shotgun (WGS) entry which is preliminary data.</text>
</comment>
<dbReference type="InterPro" id="IPR000914">
    <property type="entry name" value="SBP_5_dom"/>
</dbReference>
<name>A0ABT1S968_9FIRM</name>
<keyword evidence="3 4" id="KW-0732">Signal</keyword>
<dbReference type="Gene3D" id="3.10.105.10">
    <property type="entry name" value="Dipeptide-binding Protein, Domain 3"/>
    <property type="match status" value="2"/>
</dbReference>
<protein>
    <submittedName>
        <fullName evidence="6">ABC transporter substrate-binding protein</fullName>
    </submittedName>
</protein>
<accession>A0ABT1S968</accession>
<comment type="similarity">
    <text evidence="1">Belongs to the bacterial solute-binding protein 5 family.</text>
</comment>
<dbReference type="EMBL" id="JANGAC010000005">
    <property type="protein sequence ID" value="MCQ4923023.1"/>
    <property type="molecule type" value="Genomic_DNA"/>
</dbReference>
<gene>
    <name evidence="6" type="ORF">NE686_08015</name>
</gene>
<dbReference type="Proteomes" id="UP001524478">
    <property type="component" value="Unassembled WGS sequence"/>
</dbReference>
<feature type="signal peptide" evidence="4">
    <location>
        <begin position="1"/>
        <end position="18"/>
    </location>
</feature>
<dbReference type="InterPro" id="IPR039424">
    <property type="entry name" value="SBP_5"/>
</dbReference>
<feature type="domain" description="Solute-binding protein family 5" evidence="5">
    <location>
        <begin position="265"/>
        <end position="603"/>
    </location>
</feature>
<dbReference type="SUPFAM" id="SSF53850">
    <property type="entry name" value="Periplasmic binding protein-like II"/>
    <property type="match status" value="2"/>
</dbReference>
<sequence>MKKFISILLILVMVLGVAGCNVKTKDDVKNNTQDTATSGDSSVKPVDIQILSMSSNEKDVNIVRDQLAKAGFNVKLNIQPDYGSFTGQKEAGNYDIAISGWTTVTGNPDYAVRSIFTTGGDYNDYGLSNPELDKLVEEAASETPEQYKETYKEFEKVLVEDNAYIIPLYSSLKSQAINKDVLKADSVRLSKSRSLPWEEIDFVDQSKRTSSPFIMSQTMSSLTSMDPIKGNDGSINIINTNMHVRLVNLTDDDEVTSKGSLSYNYVIEEGNQEYYFILRDNVKFAKVVDKKAVDTGELVAAEDVVFSMNRAKDKNSVPDHRTYSLHSSMDKIEIITDLASLEGFKESGKETSVKSALEAGLPSEIKELVADKKDVNNAAGKYQVVKVTTTHPFPQVLNYLAHQSAGIVSKKQVEAINTYDVAKYDKNKDIAYGDQSTVTEGATYNNTLTVSGPYIMLYKNDYEVVFEKNPGYMARTEHEPRINRVEVKFIKDLDSSLSALRSGEIHLLYSVPEDKYPLVEGDSKLTLQKRPSNAVSYAFFNLLGNSEFSDENLRKAVLNAIDQDQILAVYNNLKIKAYSTISTLVDTGNVHKADPAKAKEYIQKYWDSKK</sequence>
<dbReference type="PANTHER" id="PTHR30290:SF9">
    <property type="entry name" value="OLIGOPEPTIDE-BINDING PROTEIN APPA"/>
    <property type="match status" value="1"/>
</dbReference>
<keyword evidence="7" id="KW-1185">Reference proteome</keyword>
<evidence type="ECO:0000256" key="4">
    <source>
        <dbReference type="SAM" id="SignalP"/>
    </source>
</evidence>
<dbReference type="PROSITE" id="PS51257">
    <property type="entry name" value="PROKAR_LIPOPROTEIN"/>
    <property type="match status" value="1"/>
</dbReference>
<proteinExistence type="inferred from homology"/>
<dbReference type="Pfam" id="PF00496">
    <property type="entry name" value="SBP_bac_5"/>
    <property type="match status" value="1"/>
</dbReference>
<organism evidence="6 7">
    <name type="scientific">Tissierella carlieri</name>
    <dbReference type="NCBI Taxonomy" id="689904"/>
    <lineage>
        <taxon>Bacteria</taxon>
        <taxon>Bacillati</taxon>
        <taxon>Bacillota</taxon>
        <taxon>Tissierellia</taxon>
        <taxon>Tissierellales</taxon>
        <taxon>Tissierellaceae</taxon>
        <taxon>Tissierella</taxon>
    </lineage>
</organism>
<evidence type="ECO:0000256" key="2">
    <source>
        <dbReference type="ARBA" id="ARBA00022448"/>
    </source>
</evidence>
<evidence type="ECO:0000313" key="7">
    <source>
        <dbReference type="Proteomes" id="UP001524478"/>
    </source>
</evidence>
<dbReference type="Gene3D" id="3.40.190.10">
    <property type="entry name" value="Periplasmic binding protein-like II"/>
    <property type="match status" value="1"/>
</dbReference>
<feature type="chain" id="PRO_5047293495" evidence="4">
    <location>
        <begin position="19"/>
        <end position="610"/>
    </location>
</feature>
<dbReference type="RefSeq" id="WP_256311088.1">
    <property type="nucleotide sequence ID" value="NZ_JANGAC010000005.1"/>
</dbReference>